<evidence type="ECO:0000256" key="4">
    <source>
        <dbReference type="ARBA" id="ARBA00022737"/>
    </source>
</evidence>
<dbReference type="Proteomes" id="UP000289340">
    <property type="component" value="Chromosome 18"/>
</dbReference>
<reference evidence="7 8" key="1">
    <citation type="submission" date="2018-09" db="EMBL/GenBank/DDBJ databases">
        <title>A high-quality reference genome of wild soybean provides a powerful tool to mine soybean genomes.</title>
        <authorList>
            <person name="Xie M."/>
            <person name="Chung C.Y.L."/>
            <person name="Li M.-W."/>
            <person name="Wong F.-L."/>
            <person name="Chan T.-F."/>
            <person name="Lam H.-M."/>
        </authorList>
    </citation>
    <scope>NUCLEOTIDE SEQUENCE [LARGE SCALE GENOMIC DNA]</scope>
    <source>
        <strain evidence="8">cv. W05</strain>
        <tissue evidence="7">Hypocotyl of etiolated seedlings</tissue>
    </source>
</reference>
<comment type="caution">
    <text evidence="7">The sequence shown here is derived from an EMBL/GenBank/DDBJ whole genome shotgun (WGS) entry which is preliminary data.</text>
</comment>
<evidence type="ECO:0000256" key="2">
    <source>
        <dbReference type="ARBA" id="ARBA00022614"/>
    </source>
</evidence>
<dbReference type="GO" id="GO:0016301">
    <property type="term" value="F:kinase activity"/>
    <property type="evidence" value="ECO:0007669"/>
    <property type="project" value="UniProtKB-KW"/>
</dbReference>
<evidence type="ECO:0000256" key="3">
    <source>
        <dbReference type="ARBA" id="ARBA00022692"/>
    </source>
</evidence>
<keyword evidence="7" id="KW-0808">Transferase</keyword>
<comment type="subcellular location">
    <subcellularLocation>
        <location evidence="1">Membrane</location>
    </subcellularLocation>
</comment>
<keyword evidence="7" id="KW-0675">Receptor</keyword>
<name>A0A445FVI4_GLYSO</name>
<evidence type="ECO:0000256" key="1">
    <source>
        <dbReference type="ARBA" id="ARBA00004370"/>
    </source>
</evidence>
<proteinExistence type="predicted"/>
<dbReference type="InterPro" id="IPR051809">
    <property type="entry name" value="Plant_receptor-like_S/T_kinase"/>
</dbReference>
<keyword evidence="3" id="KW-0812">Transmembrane</keyword>
<dbReference type="EMBL" id="QZWG01000018">
    <property type="protein sequence ID" value="RZB52814.1"/>
    <property type="molecule type" value="Genomic_DNA"/>
</dbReference>
<keyword evidence="5" id="KW-1133">Transmembrane helix</keyword>
<dbReference type="AlphaFoldDB" id="A0A445FVI4"/>
<dbReference type="InterPro" id="IPR032675">
    <property type="entry name" value="LRR_dom_sf"/>
</dbReference>
<dbReference type="PANTHER" id="PTHR27008:SF499">
    <property type="entry name" value="OS06G0581500 PROTEIN"/>
    <property type="match status" value="1"/>
</dbReference>
<evidence type="ECO:0000313" key="8">
    <source>
        <dbReference type="Proteomes" id="UP000289340"/>
    </source>
</evidence>
<sequence length="298" mass="33441">MSKQLNDQITTWLYWCNEYSIYTIVKEKKNRKAEAGNSFEGNIPQTLKNLRGLLDIDLLQNNLSGKIPEFLGEFIELKHLNLSHNNLEGEIRKNGIFKNETSISLYGNSKLCGGIPEVNFPPCTIRKMKASRLRKLVAPKFINCDIKSSNVLLVGDFGLATFLFEESSTFSTQPLISASLRGSTGYIPPGKRPTDEAFEGGNGIHQFVAMALPNHVKDIVDPSLVSEQDFDEEYQEFECDEKAIRRNYEIEATAKGLMEDCFVSLMQIGVYCSANPPSERMAITVVINKLHATKNSFI</sequence>
<gene>
    <name evidence="7" type="ORF">D0Y65_049041</name>
</gene>
<keyword evidence="6" id="KW-0472">Membrane</keyword>
<keyword evidence="7" id="KW-0418">Kinase</keyword>
<dbReference type="Gene3D" id="3.80.10.10">
    <property type="entry name" value="Ribonuclease Inhibitor"/>
    <property type="match status" value="1"/>
</dbReference>
<accession>A0A445FVI4</accession>
<protein>
    <submittedName>
        <fullName evidence="7">Putative LRR receptor-like serine/threonine-protein kinase</fullName>
    </submittedName>
</protein>
<dbReference type="SUPFAM" id="SSF52058">
    <property type="entry name" value="L domain-like"/>
    <property type="match status" value="1"/>
</dbReference>
<keyword evidence="4" id="KW-0677">Repeat</keyword>
<dbReference type="InterPro" id="IPR011009">
    <property type="entry name" value="Kinase-like_dom_sf"/>
</dbReference>
<dbReference type="PANTHER" id="PTHR27008">
    <property type="entry name" value="OS04G0122200 PROTEIN"/>
    <property type="match status" value="1"/>
</dbReference>
<keyword evidence="8" id="KW-1185">Reference proteome</keyword>
<dbReference type="Gene3D" id="1.10.510.10">
    <property type="entry name" value="Transferase(Phosphotransferase) domain 1"/>
    <property type="match status" value="1"/>
</dbReference>
<evidence type="ECO:0000313" key="7">
    <source>
        <dbReference type="EMBL" id="RZB52814.1"/>
    </source>
</evidence>
<keyword evidence="2" id="KW-0433">Leucine-rich repeat</keyword>
<evidence type="ECO:0000256" key="6">
    <source>
        <dbReference type="ARBA" id="ARBA00023136"/>
    </source>
</evidence>
<dbReference type="GO" id="GO:0016020">
    <property type="term" value="C:membrane"/>
    <property type="evidence" value="ECO:0007669"/>
    <property type="project" value="UniProtKB-SubCell"/>
</dbReference>
<dbReference type="SUPFAM" id="SSF56112">
    <property type="entry name" value="Protein kinase-like (PK-like)"/>
    <property type="match status" value="1"/>
</dbReference>
<organism evidence="7 8">
    <name type="scientific">Glycine soja</name>
    <name type="common">Wild soybean</name>
    <dbReference type="NCBI Taxonomy" id="3848"/>
    <lineage>
        <taxon>Eukaryota</taxon>
        <taxon>Viridiplantae</taxon>
        <taxon>Streptophyta</taxon>
        <taxon>Embryophyta</taxon>
        <taxon>Tracheophyta</taxon>
        <taxon>Spermatophyta</taxon>
        <taxon>Magnoliopsida</taxon>
        <taxon>eudicotyledons</taxon>
        <taxon>Gunneridae</taxon>
        <taxon>Pentapetalae</taxon>
        <taxon>rosids</taxon>
        <taxon>fabids</taxon>
        <taxon>Fabales</taxon>
        <taxon>Fabaceae</taxon>
        <taxon>Papilionoideae</taxon>
        <taxon>50 kb inversion clade</taxon>
        <taxon>NPAAA clade</taxon>
        <taxon>indigoferoid/millettioid clade</taxon>
        <taxon>Phaseoleae</taxon>
        <taxon>Glycine</taxon>
        <taxon>Glycine subgen. Soja</taxon>
    </lineage>
</organism>
<evidence type="ECO:0000256" key="5">
    <source>
        <dbReference type="ARBA" id="ARBA00022989"/>
    </source>
</evidence>